<feature type="compositionally biased region" description="Low complexity" evidence="1">
    <location>
        <begin position="1216"/>
        <end position="1226"/>
    </location>
</feature>
<feature type="compositionally biased region" description="Polar residues" evidence="1">
    <location>
        <begin position="581"/>
        <end position="592"/>
    </location>
</feature>
<dbReference type="GO" id="GO:0005654">
    <property type="term" value="C:nucleoplasm"/>
    <property type="evidence" value="ECO:0007669"/>
    <property type="project" value="TreeGrafter"/>
</dbReference>
<feature type="region of interest" description="Disordered" evidence="1">
    <location>
        <begin position="1216"/>
        <end position="1236"/>
    </location>
</feature>
<evidence type="ECO:0000313" key="4">
    <source>
        <dbReference type="Proteomes" id="UP000015104"/>
    </source>
</evidence>
<protein>
    <recommendedName>
        <fullName evidence="2">GW182 middle domain-containing protein</fullName>
    </recommendedName>
</protein>
<accession>T1K5Y6</accession>
<evidence type="ECO:0000259" key="2">
    <source>
        <dbReference type="Pfam" id="PF12938"/>
    </source>
</evidence>
<reference evidence="4" key="1">
    <citation type="submission" date="2011-08" db="EMBL/GenBank/DDBJ databases">
        <authorList>
            <person name="Rombauts S."/>
        </authorList>
    </citation>
    <scope>NUCLEOTIDE SEQUENCE</scope>
    <source>
        <strain evidence="4">London</strain>
    </source>
</reference>
<dbReference type="EnsemblMetazoa" id="tetur05g07970.1">
    <property type="protein sequence ID" value="tetur05g07970.1"/>
    <property type="gene ID" value="tetur05g07970"/>
</dbReference>
<feature type="compositionally biased region" description="Low complexity" evidence="1">
    <location>
        <begin position="159"/>
        <end position="200"/>
    </location>
</feature>
<name>T1K5Y6_TETUR</name>
<feature type="compositionally biased region" description="Polar residues" evidence="1">
    <location>
        <begin position="648"/>
        <end position="667"/>
    </location>
</feature>
<keyword evidence="4" id="KW-1185">Reference proteome</keyword>
<feature type="compositionally biased region" description="Low complexity" evidence="1">
    <location>
        <begin position="727"/>
        <end position="747"/>
    </location>
</feature>
<dbReference type="OrthoDB" id="5919166at2759"/>
<dbReference type="GO" id="GO:0000932">
    <property type="term" value="C:P-body"/>
    <property type="evidence" value="ECO:0007669"/>
    <property type="project" value="TreeGrafter"/>
</dbReference>
<feature type="region of interest" description="Disordered" evidence="1">
    <location>
        <begin position="1"/>
        <end position="38"/>
    </location>
</feature>
<dbReference type="EMBL" id="CAEY01001591">
    <property type="status" value="NOT_ANNOTATED_CDS"/>
    <property type="molecule type" value="Genomic_DNA"/>
</dbReference>
<feature type="compositionally biased region" description="Polar residues" evidence="1">
    <location>
        <begin position="1278"/>
        <end position="1288"/>
    </location>
</feature>
<feature type="compositionally biased region" description="Low complexity" evidence="1">
    <location>
        <begin position="609"/>
        <end position="627"/>
    </location>
</feature>
<feature type="compositionally biased region" description="Basic and acidic residues" evidence="1">
    <location>
        <begin position="546"/>
        <end position="557"/>
    </location>
</feature>
<dbReference type="PANTHER" id="PTHR13020">
    <property type="entry name" value="TRINUCLEOTIDE REPEAT-CONTAINING GENE 6"/>
    <property type="match status" value="1"/>
</dbReference>
<feature type="region of interest" description="Disordered" evidence="1">
    <location>
        <begin position="1248"/>
        <end position="1288"/>
    </location>
</feature>
<feature type="compositionally biased region" description="Polar residues" evidence="1">
    <location>
        <begin position="711"/>
        <end position="726"/>
    </location>
</feature>
<feature type="compositionally biased region" description="Low complexity" evidence="1">
    <location>
        <begin position="69"/>
        <end position="84"/>
    </location>
</feature>
<feature type="region of interest" description="Disordered" evidence="1">
    <location>
        <begin position="69"/>
        <end position="131"/>
    </location>
</feature>
<dbReference type="eggNOG" id="ENOG502QWFQ">
    <property type="taxonomic scope" value="Eukaryota"/>
</dbReference>
<proteinExistence type="predicted"/>
<feature type="compositionally biased region" description="Low complexity" evidence="1">
    <location>
        <begin position="668"/>
        <end position="702"/>
    </location>
</feature>
<dbReference type="OMA" id="ANXANAK"/>
<feature type="region of interest" description="Disordered" evidence="1">
    <location>
        <begin position="1486"/>
        <end position="1508"/>
    </location>
</feature>
<dbReference type="PANTHER" id="PTHR13020:SF25">
    <property type="entry name" value="PROTEIN GAWKY"/>
    <property type="match status" value="1"/>
</dbReference>
<feature type="compositionally biased region" description="Low complexity" evidence="1">
    <location>
        <begin position="567"/>
        <end position="580"/>
    </location>
</feature>
<dbReference type="InterPro" id="IPR026805">
    <property type="entry name" value="GW182_M_dom"/>
</dbReference>
<dbReference type="Proteomes" id="UP000015104">
    <property type="component" value="Unassembled WGS sequence"/>
</dbReference>
<sequence>MWQNDDNKMEMNQGWNIPNRGDDKNSDQQQKMDADNEKLSFNDNLDELLGAIGGCDNFMGTGSKMTNNNNSGNINNTSDNNSLSFNSGPNCDDGDDRSFPNYNFTSGNTFNNHSERSQDGLSKNEGWPSIGSHRGESSLNCGGLSANSMNNDSGWGCASQQLQQNQFQQQQKKQSSNTQSNNQGAPASSWGSSAVSKGSGNRNWLNDSNIQDEGSHMIRENDYSYGSHHNSAVAMTATDGEGKPVPNDYLKDAALFSDDWGKTVINQEKAWDLPPSLQSSPNESSSLWSTGSITGTEIWEYTVRNKTKALISVASAASSSSSAAPIAATPTVSTNQKVSQQWGHNSASHIGGTWGEEEDSSNVWTGVPSGVSATAPMASGGASTVAASVINASNNHSVPSESDPCSDNAASIWGSSTKVNNGNGALVPNNVVNVSNSSVVGNFGGPMATGSNLGIVNPSGVGMKRDNINTINSNSMKSSCSSSASSGSGSGSINIGTWGTSQGGFNKNNESIQPTGWDNDEENARKRIPPASSGNVDDGTAVWGKPEQHNKIARWKDPANNAKIPGNSANGNNALASQSNKNGAGSGITSPSPGMIRLPPGTPGLKGINTNKGNSGSNNNNQNKQVNGLTSNLMSDGGDVGEVGGPANPSSLGTDIWNKPSNRGWSDNQNSNSKNNQMPIGGNNQNNIHNINNTYNFNANPPNDEDRDANASISSQGFGWGQKQSENGTPKTTPGTPNTPGGNIAGNWGQDVGPTSPLSYWGSKGRTGGANNWLTGDESLDVENNWNKNKQGMPSQQPPQISKEMLNSSKVYRLLMEMGCKKEDIENALRSSGLSKEDFNDLARAFSMRDSMNEMDLRGKDQVSSNTPTSLLLNTGLVNSSLSSIMNRNPSQGMQQNQPQVTLSSHQTPDHIINVQQSTSQQQHDQSQIHHQLNQAPSQALPSINHVQNVLRNQAAKNLGSGQPNLPSEKQLMHLVQQIQLAVQSGHLNAQILNQPLALPTIHLINQLLQNIKTLQQLQLQIASHPKNGGPFNNSSQSNLHVQITQTKLRIQNLQNQITIQQGLFLKQQQQQGQMTGGPTHSQPNVMNSQASLVNQTALIYSQSNGDIGGNGGAQNQSQQLLASAQSSHAQSVHHSGMVSNIGNSNSIPPVFNANHGSGNGAGMDFLKDNDSIQLNSDFRDLSLKDFVQSGAAGAHQGLGISSLNGGMNALNVANQQGHQQQQGVQQGNGGQHQHSRLKTWKFSNMDRVEHGSSGSNNSGNNDFLRAPGSSKHHLNESGLNRGNTSDNGSGIGGWSGLNFPGNANDGSNWSKDSMMNAVSIASNTVPSSVMRPNSTQSGDLKSLVMSSSSSVTGGIMTAPSQTTVNNLDLNDINNLVPEFEPGKPWKGVSGMKIEDDPHITPGSVTRSPLSVNTIRDPAILTGLYNNWSAKGASPTSMNSDILAPSVGLSSNATWAFNTNANAGWGAIPNETPNNEVLWSGSMTKTRGPPPGLGQERLGPRGDQSMAGIRPQSNSYGNWMMNPSNEGDHLSNGGLESKDLLFSRMMNNTNGMGFGMGVNIGNKWM</sequence>
<dbReference type="GO" id="GO:0035195">
    <property type="term" value="P:miRNA-mediated post-transcriptional gene silencing"/>
    <property type="evidence" value="ECO:0007669"/>
    <property type="project" value="TreeGrafter"/>
</dbReference>
<feature type="domain" description="GW182 middle" evidence="2">
    <location>
        <begin position="886"/>
        <end position="1076"/>
    </location>
</feature>
<reference evidence="3" key="2">
    <citation type="submission" date="2015-06" db="UniProtKB">
        <authorList>
            <consortium name="EnsemblMetazoa"/>
        </authorList>
    </citation>
    <scope>IDENTIFICATION</scope>
</reference>
<feature type="region of interest" description="Disordered" evidence="1">
    <location>
        <begin position="335"/>
        <end position="368"/>
    </location>
</feature>
<feature type="compositionally biased region" description="Basic and acidic residues" evidence="1">
    <location>
        <begin position="20"/>
        <end position="38"/>
    </location>
</feature>
<gene>
    <name evidence="3" type="primary">107360387</name>
</gene>
<organism evidence="3 4">
    <name type="scientific">Tetranychus urticae</name>
    <name type="common">Two-spotted spider mite</name>
    <dbReference type="NCBI Taxonomy" id="32264"/>
    <lineage>
        <taxon>Eukaryota</taxon>
        <taxon>Metazoa</taxon>
        <taxon>Ecdysozoa</taxon>
        <taxon>Arthropoda</taxon>
        <taxon>Chelicerata</taxon>
        <taxon>Arachnida</taxon>
        <taxon>Acari</taxon>
        <taxon>Acariformes</taxon>
        <taxon>Trombidiformes</taxon>
        <taxon>Prostigmata</taxon>
        <taxon>Eleutherengona</taxon>
        <taxon>Raphignathae</taxon>
        <taxon>Tetranychoidea</taxon>
        <taxon>Tetranychidae</taxon>
        <taxon>Tetranychus</taxon>
    </lineage>
</organism>
<dbReference type="InterPro" id="IPR052068">
    <property type="entry name" value="GW182_domain"/>
</dbReference>
<evidence type="ECO:0000313" key="3">
    <source>
        <dbReference type="EnsemblMetazoa" id="tetur05g07970.1"/>
    </source>
</evidence>
<dbReference type="HOGENOM" id="CLU_245736_0_0_1"/>
<dbReference type="KEGG" id="tut:107360387"/>
<dbReference type="STRING" id="32264.T1K5Y6"/>
<feature type="region of interest" description="Disordered" evidence="1">
    <location>
        <begin position="500"/>
        <end position="764"/>
    </location>
</feature>
<feature type="region of interest" description="Disordered" evidence="1">
    <location>
        <begin position="155"/>
        <end position="209"/>
    </location>
</feature>
<feature type="compositionally biased region" description="Low complexity" evidence="1">
    <location>
        <begin position="1252"/>
        <end position="1262"/>
    </location>
</feature>
<feature type="compositionally biased region" description="Polar residues" evidence="1">
    <location>
        <begin position="503"/>
        <end position="516"/>
    </location>
</feature>
<feature type="region of interest" description="Disordered" evidence="1">
    <location>
        <begin position="474"/>
        <end position="493"/>
    </location>
</feature>
<feature type="compositionally biased region" description="Polar residues" evidence="1">
    <location>
        <begin position="335"/>
        <end position="348"/>
    </location>
</feature>
<dbReference type="Pfam" id="PF12938">
    <property type="entry name" value="M_domain"/>
    <property type="match status" value="1"/>
</dbReference>
<feature type="region of interest" description="Disordered" evidence="1">
    <location>
        <begin position="882"/>
        <end position="906"/>
    </location>
</feature>
<feature type="compositionally biased region" description="Polar residues" evidence="1">
    <location>
        <begin position="100"/>
        <end position="112"/>
    </location>
</feature>
<evidence type="ECO:0000256" key="1">
    <source>
        <dbReference type="SAM" id="MobiDB-lite"/>
    </source>
</evidence>
<dbReference type="GO" id="GO:0060213">
    <property type="term" value="P:positive regulation of nuclear-transcribed mRNA poly(A) tail shortening"/>
    <property type="evidence" value="ECO:0007669"/>
    <property type="project" value="TreeGrafter"/>
</dbReference>